<sequence>MGKIDEAKEILRVLGLPQAQQNEISAYTLLALCGIREEDTWLSASRRSLGITKGIMQFITQNYNKEYAPNTRETFRRQVLHYFNQAGIVDYNPDNPSLPTNSPHAHYAISEDVLSVIKYYGAERWETVVRRFLTANETLESKYSRKREMEMIPVDMGNGLIYHLSPGKHNEVQVAVINEFLPRFAPGSKCIYLGDTAKKNLHIDHDVFNKLNITISDHDKLPDIVLYNEEKKWIFLVEVVTSHGPMNPKRVTELKEMFSGCPFGIIFVTAFPSYDEFRKHAKDIAWETEVWLYERPDHLIHYNGDRFLGPR</sequence>
<protein>
    <submittedName>
        <fullName evidence="3">Restriction endonuclease</fullName>
    </submittedName>
</protein>
<dbReference type="AlphaFoldDB" id="A0A1B7LGF3"/>
<proteinExistence type="predicted"/>
<dbReference type="Gene3D" id="1.10.10.1820">
    <property type="entry name" value="BsuBI/PstI restriction endonuclease-like"/>
    <property type="match status" value="1"/>
</dbReference>
<keyword evidence="3" id="KW-0378">Hydrolase</keyword>
<evidence type="ECO:0000259" key="2">
    <source>
        <dbReference type="Pfam" id="PF17728"/>
    </source>
</evidence>
<dbReference type="GO" id="GO:0000287">
    <property type="term" value="F:magnesium ion binding"/>
    <property type="evidence" value="ECO:0007669"/>
    <property type="project" value="InterPro"/>
</dbReference>
<dbReference type="OrthoDB" id="9798907at2"/>
<keyword evidence="4" id="KW-1185">Reference proteome</keyword>
<feature type="domain" description="BsuBI/PstI restriction endonuclease" evidence="1">
    <location>
        <begin position="152"/>
        <end position="304"/>
    </location>
</feature>
<reference evidence="3 4" key="1">
    <citation type="submission" date="2016-04" db="EMBL/GenBank/DDBJ databases">
        <authorList>
            <person name="Evans L.H."/>
            <person name="Alamgir A."/>
            <person name="Owens N."/>
            <person name="Weber N.D."/>
            <person name="Virtaneva K."/>
            <person name="Barbian K."/>
            <person name="Babar A."/>
            <person name="Rosenke K."/>
        </authorList>
    </citation>
    <scope>NUCLEOTIDE SEQUENCE [LARGE SCALE GENOMIC DNA]</scope>
    <source>
        <strain evidence="3 4">LMa1</strain>
    </source>
</reference>
<dbReference type="InterPro" id="IPR009528">
    <property type="entry name" value="Restrct_endonuc_II_BsuBI_C"/>
</dbReference>
<organism evidence="3 4">
    <name type="scientific">Desulfotomaculum copahuensis</name>
    <dbReference type="NCBI Taxonomy" id="1838280"/>
    <lineage>
        <taxon>Bacteria</taxon>
        <taxon>Bacillati</taxon>
        <taxon>Bacillota</taxon>
        <taxon>Clostridia</taxon>
        <taxon>Eubacteriales</taxon>
        <taxon>Desulfotomaculaceae</taxon>
        <taxon>Desulfotomaculum</taxon>
    </lineage>
</organism>
<dbReference type="EMBL" id="LYVF01000093">
    <property type="protein sequence ID" value="OAT84766.1"/>
    <property type="molecule type" value="Genomic_DNA"/>
</dbReference>
<dbReference type="InterPro" id="IPR041963">
    <property type="entry name" value="BsuBI/PstI_C_sf"/>
</dbReference>
<dbReference type="STRING" id="1838280.A6M21_17430"/>
<dbReference type="Proteomes" id="UP000078532">
    <property type="component" value="Unassembled WGS sequence"/>
</dbReference>
<name>A0A1B7LGF3_9FIRM</name>
<dbReference type="InterPro" id="IPR041454">
    <property type="entry name" value="BsuBI/PstI_N"/>
</dbReference>
<dbReference type="Pfam" id="PF06616">
    <property type="entry name" value="BsuBI_PstI_RE"/>
    <property type="match status" value="1"/>
</dbReference>
<dbReference type="InterPro" id="IPR041962">
    <property type="entry name" value="BsuBI/PstI_N_sf"/>
</dbReference>
<feature type="domain" description="BsuBI/PstI restriction endonuclease HTH" evidence="2">
    <location>
        <begin position="3"/>
        <end position="139"/>
    </location>
</feature>
<dbReference type="RefSeq" id="WP_066667289.1">
    <property type="nucleotide sequence ID" value="NZ_LYVF01000093.1"/>
</dbReference>
<dbReference type="GO" id="GO:0003677">
    <property type="term" value="F:DNA binding"/>
    <property type="evidence" value="ECO:0007669"/>
    <property type="project" value="InterPro"/>
</dbReference>
<evidence type="ECO:0000259" key="1">
    <source>
        <dbReference type="Pfam" id="PF06616"/>
    </source>
</evidence>
<dbReference type="Pfam" id="PF17728">
    <property type="entry name" value="BsuBI_PstI_RE_N"/>
    <property type="match status" value="1"/>
</dbReference>
<evidence type="ECO:0000313" key="3">
    <source>
        <dbReference type="EMBL" id="OAT84766.1"/>
    </source>
</evidence>
<dbReference type="GO" id="GO:0009036">
    <property type="term" value="F:type II site-specific deoxyribonuclease activity"/>
    <property type="evidence" value="ECO:0007669"/>
    <property type="project" value="InterPro"/>
</dbReference>
<gene>
    <name evidence="3" type="ORF">A6M21_17430</name>
</gene>
<dbReference type="GO" id="GO:0009307">
    <property type="term" value="P:DNA restriction-modification system"/>
    <property type="evidence" value="ECO:0007669"/>
    <property type="project" value="InterPro"/>
</dbReference>
<dbReference type="REBASE" id="165102">
    <property type="entry name" value="DcoEFI1ORF17435P"/>
</dbReference>
<keyword evidence="3" id="KW-0255">Endonuclease</keyword>
<keyword evidence="3" id="KW-0540">Nuclease</keyword>
<comment type="caution">
    <text evidence="3">The sequence shown here is derived from an EMBL/GenBank/DDBJ whole genome shotgun (WGS) entry which is preliminary data.</text>
</comment>
<dbReference type="Gene3D" id="3.40.1350.80">
    <property type="match status" value="1"/>
</dbReference>
<accession>A0A1B7LGF3</accession>
<evidence type="ECO:0000313" key="4">
    <source>
        <dbReference type="Proteomes" id="UP000078532"/>
    </source>
</evidence>